<dbReference type="PROSITE" id="PS51633">
    <property type="entry name" value="CXC"/>
    <property type="match status" value="1"/>
</dbReference>
<dbReference type="STRING" id="930991.A0A0D0DLF1"/>
<reference evidence="8" key="2">
    <citation type="submission" date="2015-01" db="EMBL/GenBank/DDBJ databases">
        <title>Evolutionary Origins and Diversification of the Mycorrhizal Mutualists.</title>
        <authorList>
            <consortium name="DOE Joint Genome Institute"/>
            <consortium name="Mycorrhizal Genomics Consortium"/>
            <person name="Kohler A."/>
            <person name="Kuo A."/>
            <person name="Nagy L.G."/>
            <person name="Floudas D."/>
            <person name="Copeland A."/>
            <person name="Barry K.W."/>
            <person name="Cichocki N."/>
            <person name="Veneault-Fourrey C."/>
            <person name="LaButti K."/>
            <person name="Lindquist E.A."/>
            <person name="Lipzen A."/>
            <person name="Lundell T."/>
            <person name="Morin E."/>
            <person name="Murat C."/>
            <person name="Riley R."/>
            <person name="Ohm R."/>
            <person name="Sun H."/>
            <person name="Tunlid A."/>
            <person name="Henrissat B."/>
            <person name="Grigoriev I.V."/>
            <person name="Hibbett D.S."/>
            <person name="Martin F."/>
        </authorList>
    </citation>
    <scope>NUCLEOTIDE SEQUENCE [LARGE SCALE GENOMIC DNA]</scope>
    <source>
        <strain evidence="8">Ve08.2h10</strain>
    </source>
</reference>
<evidence type="ECO:0000256" key="1">
    <source>
        <dbReference type="ARBA" id="ARBA00022603"/>
    </source>
</evidence>
<dbReference type="PANTHER" id="PTHR45747">
    <property type="entry name" value="HISTONE-LYSINE N-METHYLTRANSFERASE E(Z)"/>
    <property type="match status" value="1"/>
</dbReference>
<evidence type="ECO:0000256" key="3">
    <source>
        <dbReference type="ARBA" id="ARBA00022691"/>
    </source>
</evidence>
<reference evidence="7 8" key="1">
    <citation type="submission" date="2014-04" db="EMBL/GenBank/DDBJ databases">
        <authorList>
            <consortium name="DOE Joint Genome Institute"/>
            <person name="Kuo A."/>
            <person name="Kohler A."/>
            <person name="Jargeat P."/>
            <person name="Nagy L.G."/>
            <person name="Floudas D."/>
            <person name="Copeland A."/>
            <person name="Barry K.W."/>
            <person name="Cichocki N."/>
            <person name="Veneault-Fourrey C."/>
            <person name="LaButti K."/>
            <person name="Lindquist E.A."/>
            <person name="Lipzen A."/>
            <person name="Lundell T."/>
            <person name="Morin E."/>
            <person name="Murat C."/>
            <person name="Sun H."/>
            <person name="Tunlid A."/>
            <person name="Henrissat B."/>
            <person name="Grigoriev I.V."/>
            <person name="Hibbett D.S."/>
            <person name="Martin F."/>
            <person name="Nordberg H.P."/>
            <person name="Cantor M.N."/>
            <person name="Hua S.X."/>
        </authorList>
    </citation>
    <scope>NUCLEOTIDE SEQUENCE [LARGE SCALE GENOMIC DNA]</scope>
    <source>
        <strain evidence="7 8">Ve08.2h10</strain>
    </source>
</reference>
<evidence type="ECO:0000259" key="6">
    <source>
        <dbReference type="PROSITE" id="PS51633"/>
    </source>
</evidence>
<dbReference type="Gene3D" id="2.170.270.10">
    <property type="entry name" value="SET domain"/>
    <property type="match status" value="1"/>
</dbReference>
<evidence type="ECO:0000256" key="5">
    <source>
        <dbReference type="ARBA" id="ARBA00023163"/>
    </source>
</evidence>
<evidence type="ECO:0000313" key="8">
    <source>
        <dbReference type="Proteomes" id="UP000054538"/>
    </source>
</evidence>
<keyword evidence="5" id="KW-0804">Transcription</keyword>
<dbReference type="GO" id="GO:0031507">
    <property type="term" value="P:heterochromatin formation"/>
    <property type="evidence" value="ECO:0007669"/>
    <property type="project" value="TreeGrafter"/>
</dbReference>
<dbReference type="GO" id="GO:0003682">
    <property type="term" value="F:chromatin binding"/>
    <property type="evidence" value="ECO:0007669"/>
    <property type="project" value="TreeGrafter"/>
</dbReference>
<protein>
    <recommendedName>
        <fullName evidence="6">CXC domain-containing protein</fullName>
    </recommendedName>
</protein>
<feature type="domain" description="CXC" evidence="6">
    <location>
        <begin position="385"/>
        <end position="494"/>
    </location>
</feature>
<dbReference type="InterPro" id="IPR026489">
    <property type="entry name" value="CXC_dom"/>
</dbReference>
<dbReference type="InterPro" id="IPR045318">
    <property type="entry name" value="EZH1/2-like"/>
</dbReference>
<dbReference type="GO" id="GO:0035098">
    <property type="term" value="C:ESC/E(Z) complex"/>
    <property type="evidence" value="ECO:0007669"/>
    <property type="project" value="TreeGrafter"/>
</dbReference>
<accession>A0A0D0DLF1</accession>
<evidence type="ECO:0000313" key="7">
    <source>
        <dbReference type="EMBL" id="KIK92123.1"/>
    </source>
</evidence>
<gene>
    <name evidence="7" type="ORF">PAXRUDRAFT_830266</name>
</gene>
<dbReference type="PANTHER" id="PTHR45747:SF4">
    <property type="entry name" value="HISTONE-LYSINE N-METHYLTRANSFERASE E(Z)"/>
    <property type="match status" value="1"/>
</dbReference>
<evidence type="ECO:0000256" key="4">
    <source>
        <dbReference type="ARBA" id="ARBA00023015"/>
    </source>
</evidence>
<sequence length="543" mass="60737">MADADGQQRLPRNTSEQGLITADLVRLVLSQVRSEFMRWNDGHCRQMLQSLGSTSSESSYLDSVLFRSPKMPSIVTSFDLLSPGGPGVSEAASTPLPRVSLKMYAPGGTVARESSTQLEVIYLTSPMDPHPPYESCSPLSHSIFNGDDDDNMDFIPYADDPRFDQIDHTYCYESFSWQDAFDPDWEVIVLEAAYRLHARHGLTYDEIEESNVLPLKLRSQFNKSGLLSTGCQRDRLRWSGSTIPSSYVFPSRAQPASSDLRGRFVSANTLFCPNLSCVEPLCSVHVGFNSIPSPRRSLLPLSQILDQVIVACNNECFLDAEEAEGNPLWDTAEVDMFKVIFEISPDMTPCDLAKLCLKPCHEVLYHRKVLYPDNPGEVQLEDVKDKQNTPKFKENDPMFFTPNDPCHHAGPCDSSSNCPCSRNRSHCQRNCRCHVECDRRWRGCRCSKARSRWSCVTERCACVEASRECDPQLCSNCGCKDENTTCRNSQIQKGVHKELEVKKSSWGLGTFLAETAKAGDLIIGMSFSTRGGLVVHAVHLCRV</sequence>
<evidence type="ECO:0000256" key="2">
    <source>
        <dbReference type="ARBA" id="ARBA00022679"/>
    </source>
</evidence>
<name>A0A0D0DLF1_9AGAM</name>
<dbReference type="Pfam" id="PF18264">
    <property type="entry name" value="preSET_CXC"/>
    <property type="match status" value="1"/>
</dbReference>
<dbReference type="SUPFAM" id="SSF82199">
    <property type="entry name" value="SET domain"/>
    <property type="match status" value="1"/>
</dbReference>
<dbReference type="SMART" id="SM01114">
    <property type="entry name" value="CXC"/>
    <property type="match status" value="1"/>
</dbReference>
<keyword evidence="3" id="KW-0949">S-adenosyl-L-methionine</keyword>
<dbReference type="GO" id="GO:0032259">
    <property type="term" value="P:methylation"/>
    <property type="evidence" value="ECO:0007669"/>
    <property type="project" value="UniProtKB-KW"/>
</dbReference>
<dbReference type="GO" id="GO:0046976">
    <property type="term" value="F:histone H3K27 methyltransferase activity"/>
    <property type="evidence" value="ECO:0007669"/>
    <property type="project" value="TreeGrafter"/>
</dbReference>
<keyword evidence="8" id="KW-1185">Reference proteome</keyword>
<keyword evidence="1" id="KW-0489">Methyltransferase</keyword>
<dbReference type="InterPro" id="IPR033467">
    <property type="entry name" value="Tesmin/TSO1-like_CXC"/>
</dbReference>
<proteinExistence type="predicted"/>
<dbReference type="EMBL" id="KN825312">
    <property type="protein sequence ID" value="KIK92123.1"/>
    <property type="molecule type" value="Genomic_DNA"/>
</dbReference>
<dbReference type="OrthoDB" id="6141102at2759"/>
<dbReference type="AlphaFoldDB" id="A0A0D0DLF1"/>
<dbReference type="Proteomes" id="UP000054538">
    <property type="component" value="Unassembled WGS sequence"/>
</dbReference>
<dbReference type="HOGENOM" id="CLU_029951_0_0_1"/>
<dbReference type="InterPro" id="IPR046341">
    <property type="entry name" value="SET_dom_sf"/>
</dbReference>
<keyword evidence="4" id="KW-0805">Transcription regulation</keyword>
<dbReference type="InterPro" id="IPR041355">
    <property type="entry name" value="Pre-SET_CXC"/>
</dbReference>
<keyword evidence="2" id="KW-0808">Transferase</keyword>
<organism evidence="7 8">
    <name type="scientific">Paxillus rubicundulus Ve08.2h10</name>
    <dbReference type="NCBI Taxonomy" id="930991"/>
    <lineage>
        <taxon>Eukaryota</taxon>
        <taxon>Fungi</taxon>
        <taxon>Dikarya</taxon>
        <taxon>Basidiomycota</taxon>
        <taxon>Agaricomycotina</taxon>
        <taxon>Agaricomycetes</taxon>
        <taxon>Agaricomycetidae</taxon>
        <taxon>Boletales</taxon>
        <taxon>Paxilineae</taxon>
        <taxon>Paxillaceae</taxon>
        <taxon>Paxillus</taxon>
    </lineage>
</organism>
<dbReference type="InParanoid" id="A0A0D0DLF1"/>